<dbReference type="Pfam" id="PF13589">
    <property type="entry name" value="HATPase_c_3"/>
    <property type="match status" value="1"/>
</dbReference>
<evidence type="ECO:0000256" key="7">
    <source>
        <dbReference type="ARBA" id="ARBA00023136"/>
    </source>
</evidence>
<reference evidence="13 14" key="1">
    <citation type="submission" date="2017-10" db="EMBL/GenBank/DDBJ databases">
        <title>Comparative genomics in systemic dimorphic fungi from Ajellomycetaceae.</title>
        <authorList>
            <person name="Munoz J.F."/>
            <person name="Mcewen J.G."/>
            <person name="Clay O.K."/>
            <person name="Cuomo C.A."/>
        </authorList>
    </citation>
    <scope>NUCLEOTIDE SEQUENCE [LARGE SCALE GENOMIC DNA]</scope>
    <source>
        <strain evidence="13 14">UAMH7299</strain>
    </source>
</reference>
<feature type="compositionally biased region" description="Polar residues" evidence="9">
    <location>
        <begin position="968"/>
        <end position="988"/>
    </location>
</feature>
<dbReference type="InterPro" id="IPR005016">
    <property type="entry name" value="TDE1/TMS"/>
</dbReference>
<evidence type="ECO:0000256" key="6">
    <source>
        <dbReference type="ARBA" id="ARBA00022989"/>
    </source>
</evidence>
<feature type="compositionally biased region" description="Polar residues" evidence="9">
    <location>
        <begin position="886"/>
        <end position="905"/>
    </location>
</feature>
<dbReference type="GO" id="GO:0030983">
    <property type="term" value="F:mismatched DNA binding"/>
    <property type="evidence" value="ECO:0007669"/>
    <property type="project" value="InterPro"/>
</dbReference>
<dbReference type="Pfam" id="PF08676">
    <property type="entry name" value="MutL_C"/>
    <property type="match status" value="1"/>
</dbReference>
<keyword evidence="4 10" id="KW-0812">Transmembrane</keyword>
<accession>A0A2B7YBD3</accession>
<dbReference type="SUPFAM" id="SSF54211">
    <property type="entry name" value="Ribosomal protein S5 domain 2-like"/>
    <property type="match status" value="1"/>
</dbReference>
<dbReference type="GO" id="GO:0032389">
    <property type="term" value="C:MutLalpha complex"/>
    <property type="evidence" value="ECO:0007669"/>
    <property type="project" value="TreeGrafter"/>
</dbReference>
<dbReference type="InterPro" id="IPR014762">
    <property type="entry name" value="DNA_mismatch_repair_CS"/>
</dbReference>
<feature type="compositionally biased region" description="Basic and acidic residues" evidence="9">
    <location>
        <begin position="852"/>
        <end position="861"/>
    </location>
</feature>
<dbReference type="InterPro" id="IPR042120">
    <property type="entry name" value="MutL_C_dimsub"/>
</dbReference>
<protein>
    <recommendedName>
        <fullName evidence="8">DNA mismatch repair protein PMS1</fullName>
    </recommendedName>
</protein>
<evidence type="ECO:0000256" key="1">
    <source>
        <dbReference type="ARBA" id="ARBA00004141"/>
    </source>
</evidence>
<dbReference type="Gene3D" id="3.30.1370.100">
    <property type="entry name" value="MutL, C-terminal domain, regulatory subdomain"/>
    <property type="match status" value="1"/>
</dbReference>
<feature type="transmembrane region" description="Helical" evidence="10">
    <location>
        <begin position="100"/>
        <end position="118"/>
    </location>
</feature>
<dbReference type="SMART" id="SM01340">
    <property type="entry name" value="DNA_mis_repair"/>
    <property type="match status" value="1"/>
</dbReference>
<evidence type="ECO:0000259" key="11">
    <source>
        <dbReference type="SMART" id="SM00853"/>
    </source>
</evidence>
<dbReference type="InterPro" id="IPR002099">
    <property type="entry name" value="MutL/Mlh/PMS"/>
</dbReference>
<dbReference type="Gene3D" id="3.30.230.10">
    <property type="match status" value="1"/>
</dbReference>
<feature type="compositionally biased region" description="Polar residues" evidence="9">
    <location>
        <begin position="919"/>
        <end position="928"/>
    </location>
</feature>
<dbReference type="InterPro" id="IPR014721">
    <property type="entry name" value="Ribsml_uS5_D2-typ_fold_subgr"/>
</dbReference>
<evidence type="ECO:0000259" key="12">
    <source>
        <dbReference type="SMART" id="SM01340"/>
    </source>
</evidence>
<feature type="compositionally biased region" description="Polar residues" evidence="9">
    <location>
        <begin position="1379"/>
        <end position="1398"/>
    </location>
</feature>
<keyword evidence="6 10" id="KW-1133">Transmembrane helix</keyword>
<dbReference type="STRING" id="1447883.A0A2B7YBD3"/>
<sequence length="1506" mass="165447">MGALLSLPLMAVPGIGTMFGFAASCCGAATCSAICSACGKCQSSMATRIAYAFILLINSIMSWIMLTRWALNKLEHLTFDFLPISCDGEKCHGWVAVHRINFALGLFHIVLALLLLGVRSTKNPRAGIQNGYWGPKIIIWLSLVVLSFFIPEQFFFVWGSYFAFFGAMLFLLLGLILLVDLAHTWAELCLQKIEEYDSNMWRGLLIGSTVGMYVSSIAMTVVMYIFFAHSGCAMNQAAITVNLILLLIISAVSVQPSIQASNPRAGLAQAAMVAVYCTYLTLSAVSMEPDDKQCNPLIRARGTRTASIVLGAIITMLTIAYTTTRAATQGIALGSSGSNNNYTRLGQDDNEHGLVTQQPGLNRREMRAEALRAAVESGSLPASALDDDSDDESDDGKDSKDDERGSTQYNYALFHIIFLLATNWVATLLTQNLDPEGQDDLAPVGRTYWYSWVKIISSWVHQIQSGQVIVDLCSVVKELVENSLDAGATSLDIRFKNNGLDLIEVQDNGGGISPDDYESIALKHYTSKLSTFDDLSSLQTFGFRGEALSSLCALSTFRITTAQAHQAPKASRLDFEVSGKVRSTQVVAGQKGTIVSVENLFHRLPVRRRELEKNIKREYGKVLGLLHAYACISTGVRFNMRNQMPKGKSVVVFATQGNATMRENISNVYGAKTLLALTPLDLELEFQPSAPGRRLGSQATNKIFIQGFISKPVYGEGRQTPDRQMFFVNSRPCGLPQISKAFNEVYKSFNISQSPFVFANLQMDTSSYDVNVSPDKRSILLHEAGALIESLKSSLTELFEGLDQTVPQSQLSTLQSRLKHPGGTGISAIRSSRADKPIETEPENLGTIEDNDQSRAERSREPQTAFQRFALGSGGQRADSMDVPDSQPSGITEPSTHPSGNNTAQDAVELDFTSKDQTGDQVASSEIQTPRGDAGAPPAQPQSVQQYDEKTAAQPSTVDSAEKDHDSSQSPIHKLQGSNIQHTPSVVQSAFDRMRPNRPPPQIAIVTVGNKTVTSTIGSPQPKRKLHSTDFGPSVPYSRPKRRIHTSGPKHRIGQSLLSFAAPGTQLAGQAPPSSDGEEEISDDDAGSGASVRGSDTEIDVDGSENGNEVEDLEDTNDNEPPGSDSDQSYVDEEEKKVREEAKVAELIRAAEEQAAVPSEQSLRRANKISKRSIKDSTVELMSTIDGSIERIKAQMECLREQLQTTHNGFAEPQELVDDTSSEQESPEAQLSLAVSKDDFAKMRIIGQFNLGFILATRPGIATSHATSKSSDELFIIDQHASDEKYNFERLQAETVVQNQRLVKPKTLDLTAVEEEVILDNLPALEKNGFVVEVDDSGDEPIGRRCKLVSLPLSKEVVFNTRDLEELIVLLSEAPHMMRSNNKDPGSSLPSASPQQLADQYIPRPSKVRKMFAMRACRSSIMIGKTLTMKQMEKVVTHMGMIDKPWNCPHGRPTMRHLMSLGKWDEWSEWQDAEYDHDEDEETQHSQDGLNFWRHFLEEHGDLEED</sequence>
<feature type="transmembrane region" description="Helical" evidence="10">
    <location>
        <begin position="156"/>
        <end position="182"/>
    </location>
</feature>
<feature type="region of interest" description="Disordered" evidence="9">
    <location>
        <begin position="815"/>
        <end position="1140"/>
    </location>
</feature>
<dbReference type="PANTHER" id="PTHR10073">
    <property type="entry name" value="DNA MISMATCH REPAIR PROTEIN MLH, PMS, MUTL"/>
    <property type="match status" value="1"/>
</dbReference>
<feature type="region of interest" description="Disordered" evidence="9">
    <location>
        <begin position="338"/>
        <end position="361"/>
    </location>
</feature>
<feature type="transmembrane region" description="Helical" evidence="10">
    <location>
        <begin position="233"/>
        <end position="254"/>
    </location>
</feature>
<keyword evidence="14" id="KW-1185">Reference proteome</keyword>
<dbReference type="InterPro" id="IPR042121">
    <property type="entry name" value="MutL_C_regsub"/>
</dbReference>
<feature type="compositionally biased region" description="Acidic residues" evidence="9">
    <location>
        <begin position="1097"/>
        <end position="1118"/>
    </location>
</feature>
<dbReference type="Pfam" id="PF01119">
    <property type="entry name" value="DNA_mis_repair"/>
    <property type="match status" value="1"/>
</dbReference>
<dbReference type="GO" id="GO:0140664">
    <property type="term" value="F:ATP-dependent DNA damage sensor activity"/>
    <property type="evidence" value="ECO:0007669"/>
    <property type="project" value="InterPro"/>
</dbReference>
<proteinExistence type="inferred from homology"/>
<evidence type="ECO:0000256" key="3">
    <source>
        <dbReference type="ARBA" id="ARBA00006665"/>
    </source>
</evidence>
<keyword evidence="5" id="KW-0227">DNA damage</keyword>
<feature type="compositionally biased region" description="Polar residues" evidence="9">
    <location>
        <begin position="1009"/>
        <end position="1019"/>
    </location>
</feature>
<comment type="similarity">
    <text evidence="3">Belongs to the TDE1 family.</text>
</comment>
<feature type="transmembrane region" description="Helical" evidence="10">
    <location>
        <begin position="203"/>
        <end position="227"/>
    </location>
</feature>
<dbReference type="CDD" id="cd03484">
    <property type="entry name" value="MutL_Trans_hPMS_2_like"/>
    <property type="match status" value="1"/>
</dbReference>
<name>A0A2B7YBD3_POLH7</name>
<keyword evidence="7 10" id="KW-0472">Membrane</keyword>
<dbReference type="Gene3D" id="3.30.565.10">
    <property type="entry name" value="Histidine kinase-like ATPase, C-terminal domain"/>
    <property type="match status" value="1"/>
</dbReference>
<comment type="similarity">
    <text evidence="2">Belongs to the DNA mismatch repair MutL/HexB family.</text>
</comment>
<evidence type="ECO:0000256" key="5">
    <source>
        <dbReference type="ARBA" id="ARBA00022763"/>
    </source>
</evidence>
<feature type="transmembrane region" description="Helical" evidence="10">
    <location>
        <begin position="130"/>
        <end position="150"/>
    </location>
</feature>
<gene>
    <name evidence="13" type="ORF">AJ80_04521</name>
</gene>
<feature type="transmembrane region" description="Helical" evidence="10">
    <location>
        <begin position="49"/>
        <end position="71"/>
    </location>
</feature>
<dbReference type="FunFam" id="3.30.1370.100:FF:000001">
    <property type="entry name" value="Mismatch repair endonuclease pms1, putative"/>
    <property type="match status" value="1"/>
</dbReference>
<feature type="transmembrane region" description="Helical" evidence="10">
    <location>
        <begin position="305"/>
        <end position="323"/>
    </location>
</feature>
<feature type="compositionally biased region" description="Basic residues" evidence="9">
    <location>
        <begin position="1039"/>
        <end position="1053"/>
    </location>
</feature>
<dbReference type="GO" id="GO:0005524">
    <property type="term" value="F:ATP binding"/>
    <property type="evidence" value="ECO:0007669"/>
    <property type="project" value="InterPro"/>
</dbReference>
<dbReference type="SUPFAM" id="SSF55874">
    <property type="entry name" value="ATPase domain of HSP90 chaperone/DNA topoisomerase II/histidine kinase"/>
    <property type="match status" value="1"/>
</dbReference>
<feature type="compositionally biased region" description="Low complexity" evidence="9">
    <location>
        <begin position="375"/>
        <end position="384"/>
    </location>
</feature>
<evidence type="ECO:0000256" key="8">
    <source>
        <dbReference type="ARBA" id="ARBA00070941"/>
    </source>
</evidence>
<dbReference type="InterPro" id="IPR038973">
    <property type="entry name" value="MutL/Mlh/Pms-like"/>
</dbReference>
<dbReference type="FunFam" id="3.30.565.10:FF:000014">
    <property type="entry name" value="Mismatch repair endonuclease pms1, putative"/>
    <property type="match status" value="1"/>
</dbReference>
<dbReference type="PROSITE" id="PS00058">
    <property type="entry name" value="DNA_MISMATCH_REPAIR_1"/>
    <property type="match status" value="1"/>
</dbReference>
<dbReference type="GO" id="GO:0016887">
    <property type="term" value="F:ATP hydrolysis activity"/>
    <property type="evidence" value="ECO:0007669"/>
    <property type="project" value="InterPro"/>
</dbReference>
<feature type="transmembrane region" description="Helical" evidence="10">
    <location>
        <begin position="15"/>
        <end position="37"/>
    </location>
</feature>
<dbReference type="FunFam" id="3.30.230.10:FF:000120">
    <property type="entry name" value="Mismatch repair endonuclease PMS2"/>
    <property type="match status" value="1"/>
</dbReference>
<dbReference type="InterPro" id="IPR014790">
    <property type="entry name" value="MutL_C"/>
</dbReference>
<feature type="compositionally biased region" description="Acidic residues" evidence="9">
    <location>
        <begin position="1076"/>
        <end position="1086"/>
    </location>
</feature>
<dbReference type="SMART" id="SM00853">
    <property type="entry name" value="MutL_C"/>
    <property type="match status" value="1"/>
</dbReference>
<evidence type="ECO:0000256" key="2">
    <source>
        <dbReference type="ARBA" id="ARBA00006082"/>
    </source>
</evidence>
<dbReference type="NCBIfam" id="TIGR00585">
    <property type="entry name" value="mutl"/>
    <property type="match status" value="1"/>
</dbReference>
<feature type="domain" description="MutL C-terminal dimerisation" evidence="11">
    <location>
        <begin position="1245"/>
        <end position="1427"/>
    </location>
</feature>
<evidence type="ECO:0000256" key="10">
    <source>
        <dbReference type="SAM" id="Phobius"/>
    </source>
</evidence>
<feature type="transmembrane region" description="Helical" evidence="10">
    <location>
        <begin position="266"/>
        <end position="285"/>
    </location>
</feature>
<dbReference type="Proteomes" id="UP000224634">
    <property type="component" value="Unassembled WGS sequence"/>
</dbReference>
<feature type="compositionally biased region" description="Acidic residues" evidence="9">
    <location>
        <begin position="385"/>
        <end position="395"/>
    </location>
</feature>
<dbReference type="CDD" id="cd16926">
    <property type="entry name" value="HATPase_MutL-MLH-PMS-like"/>
    <property type="match status" value="1"/>
</dbReference>
<dbReference type="EMBL" id="PDNA01000058">
    <property type="protein sequence ID" value="PGH18343.1"/>
    <property type="molecule type" value="Genomic_DNA"/>
</dbReference>
<dbReference type="OrthoDB" id="4206601at2759"/>
<feature type="transmembrane region" description="Helical" evidence="10">
    <location>
        <begin position="409"/>
        <end position="429"/>
    </location>
</feature>
<feature type="region of interest" description="Disordered" evidence="9">
    <location>
        <begin position="375"/>
        <end position="404"/>
    </location>
</feature>
<comment type="subcellular location">
    <subcellularLocation>
        <location evidence="1">Membrane</location>
        <topology evidence="1">Multi-pass membrane protein</topology>
    </subcellularLocation>
</comment>
<dbReference type="Pfam" id="PF03348">
    <property type="entry name" value="Serinc"/>
    <property type="match status" value="1"/>
</dbReference>
<dbReference type="InterPro" id="IPR013507">
    <property type="entry name" value="DNA_mismatch_S5_2-like"/>
</dbReference>
<dbReference type="InterPro" id="IPR037198">
    <property type="entry name" value="MutL_C_sf"/>
</dbReference>
<feature type="region of interest" description="Disordered" evidence="9">
    <location>
        <begin position="1378"/>
        <end position="1400"/>
    </location>
</feature>
<organism evidence="13 14">
    <name type="scientific">Polytolypa hystricis (strain UAMH7299)</name>
    <dbReference type="NCBI Taxonomy" id="1447883"/>
    <lineage>
        <taxon>Eukaryota</taxon>
        <taxon>Fungi</taxon>
        <taxon>Dikarya</taxon>
        <taxon>Ascomycota</taxon>
        <taxon>Pezizomycotina</taxon>
        <taxon>Eurotiomycetes</taxon>
        <taxon>Eurotiomycetidae</taxon>
        <taxon>Onygenales</taxon>
        <taxon>Onygenales incertae sedis</taxon>
        <taxon>Polytolypa</taxon>
    </lineage>
</organism>
<evidence type="ECO:0000256" key="9">
    <source>
        <dbReference type="SAM" id="MobiDB-lite"/>
    </source>
</evidence>
<dbReference type="InterPro" id="IPR036890">
    <property type="entry name" value="HATPase_C_sf"/>
</dbReference>
<dbReference type="Gene3D" id="3.30.1540.20">
    <property type="entry name" value="MutL, C-terminal domain, dimerisation subdomain"/>
    <property type="match status" value="1"/>
</dbReference>
<dbReference type="InterPro" id="IPR020568">
    <property type="entry name" value="Ribosomal_Su5_D2-typ_SF"/>
</dbReference>
<dbReference type="GO" id="GO:0016020">
    <property type="term" value="C:membrane"/>
    <property type="evidence" value="ECO:0007669"/>
    <property type="project" value="UniProtKB-SubCell"/>
</dbReference>
<evidence type="ECO:0000256" key="4">
    <source>
        <dbReference type="ARBA" id="ARBA00022692"/>
    </source>
</evidence>
<evidence type="ECO:0000313" key="13">
    <source>
        <dbReference type="EMBL" id="PGH18343.1"/>
    </source>
</evidence>
<dbReference type="PANTHER" id="PTHR10073:SF52">
    <property type="entry name" value="MISMATCH REPAIR ENDONUCLEASE PMS2"/>
    <property type="match status" value="1"/>
</dbReference>
<evidence type="ECO:0000313" key="14">
    <source>
        <dbReference type="Proteomes" id="UP000224634"/>
    </source>
</evidence>
<dbReference type="GO" id="GO:0000710">
    <property type="term" value="P:meiotic mismatch repair"/>
    <property type="evidence" value="ECO:0007669"/>
    <property type="project" value="UniProtKB-ARBA"/>
</dbReference>
<dbReference type="SUPFAM" id="SSF118116">
    <property type="entry name" value="DNA mismatch repair protein MutL"/>
    <property type="match status" value="2"/>
</dbReference>
<comment type="caution">
    <text evidence="13">The sequence shown here is derived from an EMBL/GenBank/DDBJ whole genome shotgun (WGS) entry which is preliminary data.</text>
</comment>
<feature type="domain" description="DNA mismatch repair protein S5" evidence="12">
    <location>
        <begin position="665"/>
        <end position="800"/>
    </location>
</feature>